<keyword evidence="3" id="KW-1185">Reference proteome</keyword>
<protein>
    <submittedName>
        <fullName evidence="2">Uncharacterized protein</fullName>
    </submittedName>
</protein>
<evidence type="ECO:0000313" key="3">
    <source>
        <dbReference type="Proteomes" id="UP000604825"/>
    </source>
</evidence>
<evidence type="ECO:0000313" key="2">
    <source>
        <dbReference type="EMBL" id="CAD6244724.1"/>
    </source>
</evidence>
<gene>
    <name evidence="2" type="ORF">NCGR_LOCUS29308</name>
</gene>
<dbReference type="Proteomes" id="UP000604825">
    <property type="component" value="Unassembled WGS sequence"/>
</dbReference>
<feature type="region of interest" description="Disordered" evidence="1">
    <location>
        <begin position="126"/>
        <end position="152"/>
    </location>
</feature>
<sequence>MAVESVDGPEAEDVWLGAQWEAAWPGRRDPKLVVFAGGDDAVGRSRSLTDDDLEELKGCVDLGFGFSCDEIPELRSTLPALQHCYSMTQRLQPAAATTPPPRRPSGCAALIFSGSDASIGWEQKPRVIPHHSTPPVSPRPRQGRNPSPQRISPVPLLEAVQGVLSSSGAHYQAALLPSTDDGPAPRDHGGIRPSVGRCCLVTVAARPGMSCPTYDDLFKAHGQPSSLMFLKANMKRMDLNGSGKLKANNKATNN</sequence>
<reference evidence="2" key="1">
    <citation type="submission" date="2020-10" db="EMBL/GenBank/DDBJ databases">
        <authorList>
            <person name="Han B."/>
            <person name="Lu T."/>
            <person name="Zhao Q."/>
            <person name="Huang X."/>
            <person name="Zhao Y."/>
        </authorList>
    </citation>
    <scope>NUCLEOTIDE SEQUENCE</scope>
</reference>
<dbReference type="InterPro" id="IPR012881">
    <property type="entry name" value="DUF1685"/>
</dbReference>
<accession>A0A811PNV5</accession>
<dbReference type="Pfam" id="PF07939">
    <property type="entry name" value="DUF1685"/>
    <property type="match status" value="1"/>
</dbReference>
<organism evidence="2 3">
    <name type="scientific">Miscanthus lutarioriparius</name>
    <dbReference type="NCBI Taxonomy" id="422564"/>
    <lineage>
        <taxon>Eukaryota</taxon>
        <taxon>Viridiplantae</taxon>
        <taxon>Streptophyta</taxon>
        <taxon>Embryophyta</taxon>
        <taxon>Tracheophyta</taxon>
        <taxon>Spermatophyta</taxon>
        <taxon>Magnoliopsida</taxon>
        <taxon>Liliopsida</taxon>
        <taxon>Poales</taxon>
        <taxon>Poaceae</taxon>
        <taxon>PACMAD clade</taxon>
        <taxon>Panicoideae</taxon>
        <taxon>Andropogonodae</taxon>
        <taxon>Andropogoneae</taxon>
        <taxon>Saccharinae</taxon>
        <taxon>Miscanthus</taxon>
    </lineage>
</organism>
<evidence type="ECO:0000256" key="1">
    <source>
        <dbReference type="SAM" id="MobiDB-lite"/>
    </source>
</evidence>
<dbReference type="PANTHER" id="PTHR31865">
    <property type="entry name" value="OSJNBA0071G03.3 PROTEIN"/>
    <property type="match status" value="1"/>
</dbReference>
<name>A0A811PNV5_9POAL</name>
<dbReference type="AlphaFoldDB" id="A0A811PNV5"/>
<dbReference type="OrthoDB" id="1918709at2759"/>
<comment type="caution">
    <text evidence="2">The sequence shown here is derived from an EMBL/GenBank/DDBJ whole genome shotgun (WGS) entry which is preliminary data.</text>
</comment>
<proteinExistence type="predicted"/>
<dbReference type="EMBL" id="CAJGYO010000007">
    <property type="protein sequence ID" value="CAD6244724.1"/>
    <property type="molecule type" value="Genomic_DNA"/>
</dbReference>
<dbReference type="PANTHER" id="PTHR31865:SF0">
    <property type="entry name" value="EXPRESSED PROTEIN"/>
    <property type="match status" value="1"/>
</dbReference>